<reference evidence="2" key="1">
    <citation type="submission" date="2016-10" db="EMBL/GenBank/DDBJ databases">
        <authorList>
            <person name="Varghese N."/>
            <person name="Submissions S."/>
        </authorList>
    </citation>
    <scope>NUCLEOTIDE SEQUENCE [LARGE SCALE GENOMIC DNA]</scope>
    <source>
        <strain evidence="2">CGMCC 1.10657</strain>
    </source>
</reference>
<dbReference type="RefSeq" id="WP_139304921.1">
    <property type="nucleotide sequence ID" value="NZ_FNQO01000004.1"/>
</dbReference>
<dbReference type="AlphaFoldDB" id="A0A1H4B1Y7"/>
<evidence type="ECO:0000313" key="1">
    <source>
        <dbReference type="EMBL" id="SEA41902.1"/>
    </source>
</evidence>
<gene>
    <name evidence="1" type="ORF">SAMN05216562_3030</name>
</gene>
<proteinExistence type="predicted"/>
<dbReference type="EMBL" id="FNQO01000004">
    <property type="protein sequence ID" value="SEA41902.1"/>
    <property type="molecule type" value="Genomic_DNA"/>
</dbReference>
<name>A0A1H4B1Y7_9GAMM</name>
<sequence>MSKQQEILGKIQEILGRELSVFEESAVSSYELISDLHMNNFKKLSEHGPEICVSYLRFILARPDRNMKSFVNNVVLGQSDISSWRQAHYQES</sequence>
<evidence type="ECO:0000313" key="2">
    <source>
        <dbReference type="Proteomes" id="UP000198658"/>
    </source>
</evidence>
<keyword evidence="2" id="KW-1185">Reference proteome</keyword>
<accession>A0A1H4B1Y7</accession>
<dbReference type="Proteomes" id="UP000198658">
    <property type="component" value="Unassembled WGS sequence"/>
</dbReference>
<organism evidence="1 2">
    <name type="scientific">Microbulbifer marinus</name>
    <dbReference type="NCBI Taxonomy" id="658218"/>
    <lineage>
        <taxon>Bacteria</taxon>
        <taxon>Pseudomonadati</taxon>
        <taxon>Pseudomonadota</taxon>
        <taxon>Gammaproteobacteria</taxon>
        <taxon>Cellvibrionales</taxon>
        <taxon>Microbulbiferaceae</taxon>
        <taxon>Microbulbifer</taxon>
    </lineage>
</organism>
<protein>
    <submittedName>
        <fullName evidence="1">Uncharacterized protein</fullName>
    </submittedName>
</protein>